<accession>A0A5C7J434</accession>
<evidence type="ECO:0000313" key="1">
    <source>
        <dbReference type="EMBL" id="TXG76311.1"/>
    </source>
</evidence>
<gene>
    <name evidence="1" type="ORF">E6Q11_04840</name>
</gene>
<protein>
    <submittedName>
        <fullName evidence="1">Uncharacterized protein</fullName>
    </submittedName>
</protein>
<proteinExistence type="predicted"/>
<dbReference type="Proteomes" id="UP000321026">
    <property type="component" value="Unassembled WGS sequence"/>
</dbReference>
<evidence type="ECO:0000313" key="2">
    <source>
        <dbReference type="Proteomes" id="UP000321026"/>
    </source>
</evidence>
<dbReference type="EMBL" id="SSDS01000076">
    <property type="protein sequence ID" value="TXG76311.1"/>
    <property type="molecule type" value="Genomic_DNA"/>
</dbReference>
<organism evidence="1 2">
    <name type="scientific">Candidatus Dojkabacteria bacterium</name>
    <dbReference type="NCBI Taxonomy" id="2099670"/>
    <lineage>
        <taxon>Bacteria</taxon>
        <taxon>Candidatus Dojkabacteria</taxon>
    </lineage>
</organism>
<comment type="caution">
    <text evidence="1">The sequence shown here is derived from an EMBL/GenBank/DDBJ whole genome shotgun (WGS) entry which is preliminary data.</text>
</comment>
<sequence>MENVLELNIGLLRNTDKQENRVVGIYNNLKKDFGNHDYRIADGIGDWGEERTYVARIPLHSANIELINTILEYMCIDFQQDAIAYMINGVGYMVFNPNYTGERYKFNINYFERF</sequence>
<reference evidence="1 2" key="1">
    <citation type="submission" date="2018-09" db="EMBL/GenBank/DDBJ databases">
        <title>Metagenome Assembled Genomes from an Advanced Water Purification Facility.</title>
        <authorList>
            <person name="Stamps B.W."/>
            <person name="Spear J.R."/>
        </authorList>
    </citation>
    <scope>NUCLEOTIDE SEQUENCE [LARGE SCALE GENOMIC DNA]</scope>
    <source>
        <strain evidence="1">Bin_63_2</strain>
    </source>
</reference>
<dbReference type="AlphaFoldDB" id="A0A5C7J434"/>
<name>A0A5C7J434_9BACT</name>